<sequence>MLDVIPEYIHIPSDEDEAAAFLCRLTKQRPDTAARTKRLHTATGSARAVLEALVEDGTFAGRISDDEARCFDEEARRYEAWERTNTGVEDCGYD</sequence>
<evidence type="ECO:0000313" key="1">
    <source>
        <dbReference type="EMBL" id="OHV18252.1"/>
    </source>
</evidence>
<dbReference type="Proteomes" id="UP000180215">
    <property type="component" value="Unassembled WGS sequence"/>
</dbReference>
<accession>A0A1S1PCK1</accession>
<comment type="caution">
    <text evidence="1">The sequence shown here is derived from an EMBL/GenBank/DDBJ whole genome shotgun (WGS) entry which is preliminary data.</text>
</comment>
<evidence type="ECO:0000313" key="2">
    <source>
        <dbReference type="Proteomes" id="UP000180215"/>
    </source>
</evidence>
<proteinExistence type="predicted"/>
<dbReference type="EMBL" id="MNAO01000002">
    <property type="protein sequence ID" value="OHV18252.1"/>
    <property type="molecule type" value="Genomic_DNA"/>
</dbReference>
<gene>
    <name evidence="1" type="ORF">BK022_00330</name>
</gene>
<organism evidence="1 2">
    <name type="scientific">Methylorubrum extorquens</name>
    <name type="common">Methylobacterium dichloromethanicum</name>
    <name type="synonym">Methylobacterium extorquens</name>
    <dbReference type="NCBI Taxonomy" id="408"/>
    <lineage>
        <taxon>Bacteria</taxon>
        <taxon>Pseudomonadati</taxon>
        <taxon>Pseudomonadota</taxon>
        <taxon>Alphaproteobacteria</taxon>
        <taxon>Hyphomicrobiales</taxon>
        <taxon>Methylobacteriaceae</taxon>
        <taxon>Methylorubrum</taxon>
    </lineage>
</organism>
<name>A0A1S1PCK1_METEX</name>
<reference evidence="1 2" key="1">
    <citation type="submission" date="2016-10" db="EMBL/GenBank/DDBJ databases">
        <title>Draft genome sequence of Methylobacterium extorquens CP3, a seed endophyte of Crotalaria pumila with plant growth-promoting and metal tolerance properties.</title>
        <authorList>
            <person name="Sanchez-Lopez A.S."/>
            <person name="Van Hamme J.D."/>
            <person name="Thijs S."/>
            <person name="Mcammond B.M."/>
            <person name="Stevens V."/>
            <person name="Gonzalez-Chavez M.D.C."/>
            <person name="Vangronsveld J."/>
        </authorList>
    </citation>
    <scope>NUCLEOTIDE SEQUENCE [LARGE SCALE GENOMIC DNA]</scope>
    <source>
        <strain evidence="1 2">CP3</strain>
    </source>
</reference>
<protein>
    <submittedName>
        <fullName evidence="1">Uncharacterized protein</fullName>
    </submittedName>
</protein>
<dbReference type="AlphaFoldDB" id="A0A1S1PCK1"/>